<name>Q070E1_CPRVZ</name>
<keyword evidence="6" id="KW-1185">Reference proteome</keyword>
<dbReference type="GeneID" id="4363354"/>
<reference evidence="5 6" key="1">
    <citation type="journal article" date="2006" name="J. Virol.">
        <title>Genome of crocodilepox virus.</title>
        <authorList>
            <person name="Afonso C.L."/>
            <person name="Tulman E.R."/>
            <person name="Delhon G."/>
            <person name="Lu Z."/>
            <person name="Viljoen G.J."/>
            <person name="Wallace D.B."/>
            <person name="Kutish G.F."/>
            <person name="Rock D.L."/>
        </authorList>
    </citation>
    <scope>NUCLEOTIDE SEQUENCE [LARGE SCALE GENOMIC DNA]</scope>
    <source>
        <strain evidence="6">Isolate Crocodylus niloticus/Zimbabwe/Ume/2001</strain>
    </source>
</reference>
<comment type="function">
    <text evidence="4">Late protein which is part of a large complex required for early virion morphogenesis. This complex participates in the formation of virosomes and the incorporation of virosomal contents into nascent immature virions.</text>
</comment>
<organismHost>
    <name type="scientific">Crocodylus johnstoni</name>
    <name type="common">Australian freshwater crocodile</name>
    <dbReference type="NCBI Taxonomy" id="184234"/>
</organismHost>
<dbReference type="GO" id="GO:0044423">
    <property type="term" value="C:virion component"/>
    <property type="evidence" value="ECO:0007669"/>
    <property type="project" value="UniProtKB-KW"/>
</dbReference>
<sequence length="118" mass="13066">MAADLPTSASFFLRYDERGNVERVYAFEENARFDDLSIYQVVKTAYLDDPEVSAALFPSKTIYDSFEPKKPLAETGPARADRPAGAAPPDRVALFALLFNAFRSCSPDAPYFYARAPG</sequence>
<evidence type="ECO:0000313" key="5">
    <source>
        <dbReference type="EMBL" id="ABJ09002.1"/>
    </source>
</evidence>
<dbReference type="InterPro" id="IPR006791">
    <property type="entry name" value="Pox_D2"/>
</dbReference>
<dbReference type="Pfam" id="PF04701">
    <property type="entry name" value="Pox_D2"/>
    <property type="match status" value="1"/>
</dbReference>
<protein>
    <submittedName>
        <fullName evidence="5">Virion core protein</fullName>
    </submittedName>
</protein>
<evidence type="ECO:0000256" key="3">
    <source>
        <dbReference type="ARBA" id="ARBA00022921"/>
    </source>
</evidence>
<organismHost>
    <name type="scientific">Crocodylus niloticus</name>
    <name type="common">Nile crocodile</name>
    <name type="synonym">African crocodile</name>
    <dbReference type="NCBI Taxonomy" id="8501"/>
</organismHost>
<proteinExistence type="predicted"/>
<evidence type="ECO:0000256" key="2">
    <source>
        <dbReference type="ARBA" id="ARBA00022844"/>
    </source>
</evidence>
<gene>
    <name evidence="5" type="ORF">CRV111</name>
</gene>
<evidence type="ECO:0000256" key="1">
    <source>
        <dbReference type="ARBA" id="ARBA00004328"/>
    </source>
</evidence>
<keyword evidence="2" id="KW-0946">Virion</keyword>
<dbReference type="EMBL" id="DQ356948">
    <property type="protein sequence ID" value="ABJ09002.1"/>
    <property type="molecule type" value="Genomic_DNA"/>
</dbReference>
<dbReference type="KEGG" id="vg:4363354"/>
<evidence type="ECO:0000313" key="6">
    <source>
        <dbReference type="Proteomes" id="UP000011300"/>
    </source>
</evidence>
<evidence type="ECO:0000256" key="4">
    <source>
        <dbReference type="ARBA" id="ARBA00024939"/>
    </source>
</evidence>
<dbReference type="Proteomes" id="UP000011300">
    <property type="component" value="Segment"/>
</dbReference>
<dbReference type="RefSeq" id="YP_784300.1">
    <property type="nucleotide sequence ID" value="NC_008030.1"/>
</dbReference>
<comment type="subcellular location">
    <subcellularLocation>
        <location evidence="1">Virion</location>
    </subcellularLocation>
</comment>
<organism evidence="5 6">
    <name type="scientific">Nile crocodilepox virus (isolate Crocodylus niloticus/Zimbabwe/Ume/2001)</name>
    <name type="common">CRV</name>
    <dbReference type="NCBI Taxonomy" id="1289473"/>
    <lineage>
        <taxon>Viruses</taxon>
        <taxon>Varidnaviria</taxon>
        <taxon>Bamfordvirae</taxon>
        <taxon>Nucleocytoviricota</taxon>
        <taxon>Pokkesviricetes</taxon>
        <taxon>Chitovirales</taxon>
        <taxon>Poxviridae</taxon>
        <taxon>Chordopoxvirinae</taxon>
        <taxon>Crocodylidpoxvirus</taxon>
        <taxon>Crocodylidpoxvirus nilecrocodilepox</taxon>
        <taxon>Nile crocodilepox virus</taxon>
    </lineage>
</organism>
<accession>Q070E1</accession>
<keyword evidence="3" id="KW-0426">Late protein</keyword>
<organismHost>
    <name type="scientific">Crocodylus porosus</name>
    <name type="common">Saltwater crocodile</name>
    <name type="synonym">Estuarine crocodile</name>
    <dbReference type="NCBI Taxonomy" id="8502"/>
</organismHost>